<dbReference type="InterPro" id="IPR048561">
    <property type="entry name" value="Dab_PTB"/>
</dbReference>
<dbReference type="AGR" id="ZFIN:ZDB-GENE-060421-7958"/>
<dbReference type="Pfam" id="PF21792">
    <property type="entry name" value="DAB2_SBM"/>
    <property type="match status" value="1"/>
</dbReference>
<dbReference type="OrthoDB" id="6150863at2759"/>
<dbReference type="CTD" id="678641"/>
<dbReference type="SMART" id="SM00462">
    <property type="entry name" value="PTB"/>
    <property type="match status" value="1"/>
</dbReference>
<dbReference type="SUPFAM" id="SSF50729">
    <property type="entry name" value="PH domain-like"/>
    <property type="match status" value="1"/>
</dbReference>
<dbReference type="InterPro" id="IPR006020">
    <property type="entry name" value="PTB/PI_dom"/>
</dbReference>
<accession>A0ACD6B6I8</accession>
<dbReference type="Bgee" id="ENSDARG00000003290">
    <property type="expression patterns" value="Expressed in testis and 15 other cell types or tissues"/>
</dbReference>
<dbReference type="GO" id="GO:0030154">
    <property type="term" value="P:cell differentiation"/>
    <property type="evidence" value="ECO:0007669"/>
    <property type="project" value="UniProtKB-KW"/>
</dbReference>
<name>A0ACD6B6I8_DANRE</name>
<keyword evidence="1" id="KW-1185">Reference proteome</keyword>
<dbReference type="PROSITE" id="PS01179">
    <property type="entry name" value="PID"/>
    <property type="match status" value="1"/>
</dbReference>
<dbReference type="PANTHER" id="PTHR47695">
    <property type="entry name" value="PID DOMAIN-CONTAINING PROTEIN"/>
    <property type="match status" value="1"/>
</dbReference>
<dbReference type="Gene3D" id="2.30.29.30">
    <property type="entry name" value="Pleckstrin-homology domain (PH domain)/Phosphotyrosine-binding domain (PTB)"/>
    <property type="match status" value="1"/>
</dbReference>
<dbReference type="ZFIN" id="ZDB-GENE-060421-7958">
    <property type="gene designation" value="dab1b"/>
</dbReference>
<protein>
    <submittedName>
        <fullName evidence="2">DAB adaptor protein 1b isoform X17</fullName>
    </submittedName>
</protein>
<dbReference type="InterPro" id="IPR011993">
    <property type="entry name" value="PH-like_dom_sf"/>
</dbReference>
<organism evidence="1 2">
    <name type="scientific">Danio rerio</name>
    <name type="common">Zebrafish</name>
    <name type="synonym">Brachydanio rerio</name>
    <dbReference type="NCBI Taxonomy" id="7955"/>
    <lineage>
        <taxon>Eukaryota</taxon>
        <taxon>Metazoa</taxon>
        <taxon>Chordata</taxon>
        <taxon>Craniata</taxon>
        <taxon>Vertebrata</taxon>
        <taxon>Euteleostomi</taxon>
        <taxon>Actinopterygii</taxon>
        <taxon>Neopterygii</taxon>
        <taxon>Teleostei</taxon>
        <taxon>Ostariophysi</taxon>
        <taxon>Cypriniformes</taxon>
        <taxon>Danionidae</taxon>
        <taxon>Danioninae</taxon>
        <taxon>Danio</taxon>
    </lineage>
</organism>
<dbReference type="InterPro" id="IPR048559">
    <property type="entry name" value="DAB1/2_SBM"/>
</dbReference>
<evidence type="ECO:0000313" key="2">
    <source>
        <dbReference type="RefSeq" id="XP_005171173.2"/>
    </source>
</evidence>
<dbReference type="CDD" id="cd01215">
    <property type="entry name" value="PTB_Dab"/>
    <property type="match status" value="1"/>
</dbReference>
<dbReference type="GO" id="GO:0005737">
    <property type="term" value="C:cytoplasm"/>
    <property type="evidence" value="ECO:0007669"/>
    <property type="project" value="UniProtKB-SubCell"/>
</dbReference>
<reference evidence="2" key="1">
    <citation type="submission" date="2025-08" db="UniProtKB">
        <authorList>
            <consortium name="RefSeq"/>
        </authorList>
    </citation>
    <scope>IDENTIFICATION</scope>
    <source>
        <strain evidence="2">Tuebingen</strain>
        <tissue evidence="2">Fibroblasts and whole tissue</tissue>
    </source>
</reference>
<proteinExistence type="predicted"/>
<sequence length="440" mass="48763">MSTEAEPQAELKVTVKKESRRRGRFSVFTVTGQDRSEQALIQRYRGDGIRYKAKLIGIDDVTATRGDKLCQDSMMKLKGIAASARSKGKHKQRIFLTVSFGGIKIYDERSGVLQHHHSVHEISYIAKDSRDHRAFGYVCGKKGNHKFVAIKTSHAAAPVILDLRDLFTLIHDIKQREEAEKKSQKEKHCEQVIYQTILEDEVDDPVYQNISQVDLFGDMATPPDILSMPASPATTLDPGRRRRFVRPELFTHFSPPAVPTGYMTMGALQAAHWTPQATPMAFGVQTPLHMAQMLPGGQPVIWGQANLFHSPATGQQQWAFVPAQAVGLGTHPISAAVLQGLIPLASMRPQSCEPPETSSNFMSPQHLVDSTGSEHAINTDPHEEVITAEICINKQDTIEPSVDSCEELDLSQMTLQTTEPSTSASATDSCEFTRWRVIIL</sequence>
<dbReference type="RefSeq" id="XP_005171173.2">
    <property type="nucleotide sequence ID" value="XM_005171116.6"/>
</dbReference>
<evidence type="ECO:0000313" key="3">
    <source>
        <dbReference type="ZFIN" id="ZDB-GENE-060421-7958"/>
    </source>
</evidence>
<dbReference type="FunFam" id="2.30.29.30:FF:000035">
    <property type="entry name" value="Disabled homolog 2 isoform 1"/>
    <property type="match status" value="1"/>
</dbReference>
<evidence type="ECO:0000313" key="1">
    <source>
        <dbReference type="Proteomes" id="UP000000437"/>
    </source>
</evidence>
<dbReference type="Pfam" id="PF00640">
    <property type="entry name" value="PID"/>
    <property type="match status" value="1"/>
</dbReference>
<dbReference type="PANTHER" id="PTHR47695:SF4">
    <property type="entry name" value="DISABLED HOMOLOG 1"/>
    <property type="match status" value="1"/>
</dbReference>
<dbReference type="Proteomes" id="UP000000437">
    <property type="component" value="Chromosome 2"/>
</dbReference>
<dbReference type="GeneTree" id="ENSGT00940000158038"/>
<gene>
    <name evidence="2 3" type="primary">dab1b</name>
    <name evidence="2" type="synonym">zgc:136547</name>
</gene>